<dbReference type="EMBL" id="KN847542">
    <property type="protein sequence ID" value="KIW03947.1"/>
    <property type="molecule type" value="Genomic_DNA"/>
</dbReference>
<feature type="region of interest" description="Disordered" evidence="1">
    <location>
        <begin position="451"/>
        <end position="489"/>
    </location>
</feature>
<dbReference type="GO" id="GO:0042149">
    <property type="term" value="P:cellular response to glucose starvation"/>
    <property type="evidence" value="ECO:0007669"/>
    <property type="project" value="TreeGrafter"/>
</dbReference>
<dbReference type="AlphaFoldDB" id="A0A0D2AAZ4"/>
<dbReference type="Proteomes" id="UP000053259">
    <property type="component" value="Unassembled WGS sequence"/>
</dbReference>
<gene>
    <name evidence="3" type="ORF">PV09_04785</name>
</gene>
<evidence type="ECO:0000259" key="2">
    <source>
        <dbReference type="Pfam" id="PF08550"/>
    </source>
</evidence>
<feature type="compositionally biased region" description="Low complexity" evidence="1">
    <location>
        <begin position="74"/>
        <end position="93"/>
    </location>
</feature>
<dbReference type="RefSeq" id="XP_016213816.1">
    <property type="nucleotide sequence ID" value="XM_016358198.1"/>
</dbReference>
<dbReference type="HOGENOM" id="CLU_020417_0_0_1"/>
<evidence type="ECO:0000313" key="4">
    <source>
        <dbReference type="Proteomes" id="UP000053259"/>
    </source>
</evidence>
<reference evidence="3 4" key="1">
    <citation type="submission" date="2015-01" db="EMBL/GenBank/DDBJ databases">
        <title>The Genome Sequence of Ochroconis gallopava CBS43764.</title>
        <authorList>
            <consortium name="The Broad Institute Genomics Platform"/>
            <person name="Cuomo C."/>
            <person name="de Hoog S."/>
            <person name="Gorbushina A."/>
            <person name="Stielow B."/>
            <person name="Teixiera M."/>
            <person name="Abouelleil A."/>
            <person name="Chapman S.B."/>
            <person name="Priest M."/>
            <person name="Young S.K."/>
            <person name="Wortman J."/>
            <person name="Nusbaum C."/>
            <person name="Birren B."/>
        </authorList>
    </citation>
    <scope>NUCLEOTIDE SEQUENCE [LARGE SCALE GENOMIC DNA]</scope>
    <source>
        <strain evidence="3 4">CBS 43764</strain>
    </source>
</reference>
<feature type="compositionally biased region" description="Low complexity" evidence="1">
    <location>
        <begin position="57"/>
        <end position="66"/>
    </location>
</feature>
<dbReference type="GO" id="GO:0005773">
    <property type="term" value="C:vacuole"/>
    <property type="evidence" value="ECO:0007669"/>
    <property type="project" value="GOC"/>
</dbReference>
<accession>A0A0D2AAZ4</accession>
<proteinExistence type="predicted"/>
<feature type="region of interest" description="Disordered" evidence="1">
    <location>
        <begin position="294"/>
        <end position="418"/>
    </location>
</feature>
<dbReference type="STRING" id="253628.A0A0D2AAZ4"/>
<feature type="domain" description="Nitrogen regulatory protein areA GATA-like" evidence="2">
    <location>
        <begin position="177"/>
        <end position="204"/>
    </location>
</feature>
<dbReference type="InterPro" id="IPR013860">
    <property type="entry name" value="AreA_GATA"/>
</dbReference>
<feature type="region of interest" description="Disordered" evidence="1">
    <location>
        <begin position="1"/>
        <end position="159"/>
    </location>
</feature>
<evidence type="ECO:0000256" key="1">
    <source>
        <dbReference type="SAM" id="MobiDB-lite"/>
    </source>
</evidence>
<dbReference type="InterPro" id="IPR052292">
    <property type="entry name" value="Glucose_repression_reg"/>
</dbReference>
<evidence type="ECO:0000313" key="3">
    <source>
        <dbReference type="EMBL" id="KIW03948.1"/>
    </source>
</evidence>
<dbReference type="OrthoDB" id="5563539at2759"/>
<sequence>MAEVLPVQVPEGQSYFPASPLRRSSPSQTSIFIGPPPYSSRKPIYSGSDDHIDSLPSSNSSSSRNSQIDITQPSSFASTTSSSTLTLDTTTTFDTDDGLNLPSYGGAYFDDADDQQSPTSTSVPQSQPETTSTRNEIPSAMPEKVPISEDDTSLKPEPSRHVDYLSHDWVEEDIWSSWRHIVSKRKIYGERSRLENASWRTWAKQKYRLRTVSPETLNWLKDCDVTWLYGPLQTARNYSISEPHTEPTSNLSKNNSFLNKKPILKKRSMSEVMLQKSLSSSSLVKQAAAAVQAQQLRPSLRSRPELGRAQSDFSAVSSRTLSTDTSHSYASSHSTSGLQTPEHGEKKHIRFDDRVEQCIAVDVKDTDEDDDDDEDSWNRDENDSSDSSSDDGLVMMKRSNKRRPLARTNSKSSVAENKIIEKLEPTTLKYRTDSPDVPDVLDAATSHSLGTSFWNRKGNLSPSPSQETLRPSNPSRNFLLPEEDDDGDLSWEPSSAFPVSSSSSFLGGRDGASRVAEQDDGYAVDFLVQDDEGVASGSMMRRTESGMLMPYDEVEDRRDLGLLGRVVDTVNTARDIAHVIWNVGWRT</sequence>
<dbReference type="VEuPathDB" id="FungiDB:PV09_04785"/>
<name>A0A0D2AAZ4_9PEZI</name>
<dbReference type="PANTHER" id="PTHR28051">
    <property type="entry name" value="PROTEIN MTL1-RELATED"/>
    <property type="match status" value="1"/>
</dbReference>
<feature type="compositionally biased region" description="Low complexity" evidence="1">
    <location>
        <begin position="115"/>
        <end position="133"/>
    </location>
</feature>
<dbReference type="GeneID" id="27312758"/>
<feature type="compositionally biased region" description="Acidic residues" evidence="1">
    <location>
        <begin position="365"/>
        <end position="375"/>
    </location>
</feature>
<feature type="compositionally biased region" description="Polar residues" evidence="1">
    <location>
        <begin position="451"/>
        <end position="476"/>
    </location>
</feature>
<protein>
    <recommendedName>
        <fullName evidence="2">Nitrogen regulatory protein areA GATA-like domain-containing protein</fullName>
    </recommendedName>
</protein>
<feature type="compositionally biased region" description="Basic and acidic residues" evidence="1">
    <location>
        <begin position="342"/>
        <end position="356"/>
    </location>
</feature>
<dbReference type="PANTHER" id="PTHR28051:SF1">
    <property type="entry name" value="PROTEIN MTL1-RELATED"/>
    <property type="match status" value="1"/>
</dbReference>
<feature type="compositionally biased region" description="Polar residues" evidence="1">
    <location>
        <begin position="22"/>
        <end position="31"/>
    </location>
</feature>
<organism evidence="3 4">
    <name type="scientific">Verruconis gallopava</name>
    <dbReference type="NCBI Taxonomy" id="253628"/>
    <lineage>
        <taxon>Eukaryota</taxon>
        <taxon>Fungi</taxon>
        <taxon>Dikarya</taxon>
        <taxon>Ascomycota</taxon>
        <taxon>Pezizomycotina</taxon>
        <taxon>Dothideomycetes</taxon>
        <taxon>Pleosporomycetidae</taxon>
        <taxon>Venturiales</taxon>
        <taxon>Sympoventuriaceae</taxon>
        <taxon>Verruconis</taxon>
    </lineage>
</organism>
<keyword evidence="4" id="KW-1185">Reference proteome</keyword>
<feature type="compositionally biased region" description="Low complexity" evidence="1">
    <location>
        <begin position="322"/>
        <end position="336"/>
    </location>
</feature>
<dbReference type="Pfam" id="PF08550">
    <property type="entry name" value="GATA_AreA"/>
    <property type="match status" value="1"/>
</dbReference>
<dbReference type="GO" id="GO:0007039">
    <property type="term" value="P:protein catabolic process in the vacuole"/>
    <property type="evidence" value="ECO:0007669"/>
    <property type="project" value="TreeGrafter"/>
</dbReference>
<dbReference type="EMBL" id="KN847542">
    <property type="protein sequence ID" value="KIW03948.1"/>
    <property type="molecule type" value="Genomic_DNA"/>
</dbReference>
<dbReference type="RefSeq" id="XP_016213817.1">
    <property type="nucleotide sequence ID" value="XM_016358199.1"/>
</dbReference>
<feature type="compositionally biased region" description="Polar residues" evidence="1">
    <location>
        <begin position="311"/>
        <end position="321"/>
    </location>
</feature>